<reference evidence="7 8" key="1">
    <citation type="submission" date="2018-05" db="EMBL/GenBank/DDBJ databases">
        <title>Draft genome of Methanospirillum stamsii Pt1.</title>
        <authorList>
            <person name="Dueholm M.S."/>
            <person name="Nielsen P.H."/>
            <person name="Bakmann L.F."/>
            <person name="Otzen D.E."/>
        </authorList>
    </citation>
    <scope>NUCLEOTIDE SEQUENCE [LARGE SCALE GENOMIC DNA]</scope>
    <source>
        <strain evidence="7 8">Pt1</strain>
    </source>
</reference>
<dbReference type="InterPro" id="IPR001650">
    <property type="entry name" value="Helicase_C-like"/>
</dbReference>
<evidence type="ECO:0000256" key="4">
    <source>
        <dbReference type="ARBA" id="ARBA00022840"/>
    </source>
</evidence>
<dbReference type="SUPFAM" id="SSF47781">
    <property type="entry name" value="RuvA domain 2-like"/>
    <property type="match status" value="1"/>
</dbReference>
<dbReference type="InterPro" id="IPR027417">
    <property type="entry name" value="P-loop_NTPase"/>
</dbReference>
<dbReference type="OrthoDB" id="9764at2157"/>
<keyword evidence="2" id="KW-0378">Hydrolase</keyword>
<dbReference type="Gene3D" id="1.10.150.20">
    <property type="entry name" value="5' to 3' exonuclease, C-terminal subdomain"/>
    <property type="match status" value="1"/>
</dbReference>
<dbReference type="GO" id="GO:0003677">
    <property type="term" value="F:DNA binding"/>
    <property type="evidence" value="ECO:0007669"/>
    <property type="project" value="InterPro"/>
</dbReference>
<dbReference type="Gene3D" id="1.20.1320.20">
    <property type="entry name" value="hef helicase domain"/>
    <property type="match status" value="1"/>
</dbReference>
<dbReference type="InterPro" id="IPR010994">
    <property type="entry name" value="RuvA_2-like"/>
</dbReference>
<dbReference type="RefSeq" id="WP_109941943.1">
    <property type="nucleotide sequence ID" value="NZ_CP176366.1"/>
</dbReference>
<dbReference type="SUPFAM" id="SSF52540">
    <property type="entry name" value="P-loop containing nucleoside triphosphate hydrolases"/>
    <property type="match status" value="1"/>
</dbReference>
<accession>A0A2V2MTR5</accession>
<evidence type="ECO:0000313" key="7">
    <source>
        <dbReference type="EMBL" id="PWR70809.1"/>
    </source>
</evidence>
<evidence type="ECO:0000256" key="1">
    <source>
        <dbReference type="ARBA" id="ARBA00022741"/>
    </source>
</evidence>
<dbReference type="SMART" id="SM00891">
    <property type="entry name" value="ERCC4"/>
    <property type="match status" value="1"/>
</dbReference>
<dbReference type="Gene3D" id="3.40.50.10130">
    <property type="match status" value="1"/>
</dbReference>
<dbReference type="PANTHER" id="PTHR14025">
    <property type="entry name" value="FANCONI ANEMIA GROUP M FANCM FAMILY MEMBER"/>
    <property type="match status" value="1"/>
</dbReference>
<dbReference type="InterPro" id="IPR011545">
    <property type="entry name" value="DEAD/DEAH_box_helicase_dom"/>
</dbReference>
<dbReference type="InterPro" id="IPR041755">
    <property type="entry name" value="Hef_ID"/>
</dbReference>
<feature type="domain" description="Helicase C-terminal" evidence="6">
    <location>
        <begin position="355"/>
        <end position="515"/>
    </location>
</feature>
<dbReference type="SUPFAM" id="SSF52980">
    <property type="entry name" value="Restriction endonuclease-like"/>
    <property type="match status" value="1"/>
</dbReference>
<dbReference type="SMART" id="SM00490">
    <property type="entry name" value="HELICc"/>
    <property type="match status" value="1"/>
</dbReference>
<evidence type="ECO:0000259" key="6">
    <source>
        <dbReference type="PROSITE" id="PS51194"/>
    </source>
</evidence>
<evidence type="ECO:0000259" key="5">
    <source>
        <dbReference type="PROSITE" id="PS51192"/>
    </source>
</evidence>
<dbReference type="InterPro" id="IPR006166">
    <property type="entry name" value="ERCC4_domain"/>
</dbReference>
<dbReference type="Pfam" id="PF14520">
    <property type="entry name" value="HHH_5"/>
    <property type="match status" value="1"/>
</dbReference>
<dbReference type="GO" id="GO:0140097">
    <property type="term" value="F:catalytic activity, acting on DNA"/>
    <property type="evidence" value="ECO:0007669"/>
    <property type="project" value="UniProtKB-ARBA"/>
</dbReference>
<keyword evidence="1" id="KW-0547">Nucleotide-binding</keyword>
<dbReference type="Pfam" id="PF00270">
    <property type="entry name" value="DEAD"/>
    <property type="match status" value="1"/>
</dbReference>
<evidence type="ECO:0000256" key="3">
    <source>
        <dbReference type="ARBA" id="ARBA00022806"/>
    </source>
</evidence>
<dbReference type="NCBIfam" id="NF010337">
    <property type="entry name" value="PRK13766.1"/>
    <property type="match status" value="1"/>
</dbReference>
<dbReference type="GO" id="GO:0004386">
    <property type="term" value="F:helicase activity"/>
    <property type="evidence" value="ECO:0007669"/>
    <property type="project" value="UniProtKB-KW"/>
</dbReference>
<dbReference type="PROSITE" id="PS51192">
    <property type="entry name" value="HELICASE_ATP_BIND_1"/>
    <property type="match status" value="1"/>
</dbReference>
<sequence>MEYISHPFVTPESMEKRTYQFSISMSALEENTLVVIPTGLGKTAIALIVAASRLYQNGGRVLMMAPTKPLVEQHLRYFKAHLTIPGDDEAKFAMFTGESSPEKRTTDWMAASVILATPQVIKNDIIAGRYDLTDVSLLIVDEGHRAVGNYAYVFLANRYMETAEDPLILAMTASPGGNKEKIADIVENLHIKNVETRTETDPDVSPYVHEKELEVIHVDLPLDLKASLEDLKALVSDRMSLLKQAGFPVTEQTSLSMKALQELSAIIQQKIAERDASGFTAASIHAELMKLRHAIGLAESQGCMVLKNYLNKLLAEGNAPGGSKASKRIASDPRFMRLLNRSIDWKEECHPKLLILPDLVMSILEDSPDSRIIIFATYRDTVKMITETLQAAGISTERFVGKATKDQEKGLSQKKQIATIGRFREGEFQVLVATSVGEEGLDIPSTDVVIFYEPVPSEIRSIQRKGRTGRHGTGRIIVLVTRKTSDETFQIVSRRREKAMTTGMKDLVIHEKKLLQTALPLDPDELQKAKVVQEEFFEGPKIIIDDRELVSKVAENLSSAGAIIRIERLIQGDYKIGERILVERKTSRDFVDSLIDRNLLDQLREMARACPKPVLLIEGGDIYSQRDIHPNAIRGALAAISVSMGIAIFMTRDPGDTADLLLVLARREEETGYKERGSGQKEAYESLAVAQEAIMSAFPDLGPKYARALLTAFGSIRAVIDAKKEDLLQVPGIGIKKAEIIYELSRRPYP</sequence>
<dbReference type="InterPro" id="IPR011335">
    <property type="entry name" value="Restrct_endonuc-II-like"/>
</dbReference>
<keyword evidence="4" id="KW-0067">ATP-binding</keyword>
<dbReference type="EMBL" id="QGMZ01000039">
    <property type="protein sequence ID" value="PWR70809.1"/>
    <property type="molecule type" value="Genomic_DNA"/>
</dbReference>
<evidence type="ECO:0000256" key="2">
    <source>
        <dbReference type="ARBA" id="ARBA00022801"/>
    </source>
</evidence>
<dbReference type="GO" id="GO:0006259">
    <property type="term" value="P:DNA metabolic process"/>
    <property type="evidence" value="ECO:0007669"/>
    <property type="project" value="UniProtKB-ARBA"/>
</dbReference>
<dbReference type="GO" id="GO:0016787">
    <property type="term" value="F:hydrolase activity"/>
    <property type="evidence" value="ECO:0007669"/>
    <property type="project" value="UniProtKB-KW"/>
</dbReference>
<dbReference type="PROSITE" id="PS51194">
    <property type="entry name" value="HELICASE_CTER"/>
    <property type="match status" value="1"/>
</dbReference>
<dbReference type="CDD" id="cd12089">
    <property type="entry name" value="Hef_ID"/>
    <property type="match status" value="1"/>
</dbReference>
<dbReference type="Pfam" id="PF21210">
    <property type="entry name" value="RNA_helicase_helical"/>
    <property type="match status" value="1"/>
</dbReference>
<keyword evidence="8" id="KW-1185">Reference proteome</keyword>
<dbReference type="Proteomes" id="UP000245934">
    <property type="component" value="Unassembled WGS sequence"/>
</dbReference>
<dbReference type="GO" id="GO:0005524">
    <property type="term" value="F:ATP binding"/>
    <property type="evidence" value="ECO:0007669"/>
    <property type="project" value="UniProtKB-KW"/>
</dbReference>
<dbReference type="Gene3D" id="3.40.50.300">
    <property type="entry name" value="P-loop containing nucleotide triphosphate hydrolases"/>
    <property type="match status" value="2"/>
</dbReference>
<dbReference type="PANTHER" id="PTHR14025:SF20">
    <property type="entry name" value="FANCONI ANEMIA GROUP M PROTEIN"/>
    <property type="match status" value="1"/>
</dbReference>
<evidence type="ECO:0000313" key="8">
    <source>
        <dbReference type="Proteomes" id="UP000245934"/>
    </source>
</evidence>
<dbReference type="Pfam" id="PF02732">
    <property type="entry name" value="ERCC4"/>
    <property type="match status" value="1"/>
</dbReference>
<feature type="domain" description="Helicase ATP-binding" evidence="5">
    <location>
        <begin position="23"/>
        <end position="193"/>
    </location>
</feature>
<dbReference type="AlphaFoldDB" id="A0A2V2MTR5"/>
<dbReference type="GO" id="GO:0004518">
    <property type="term" value="F:nuclease activity"/>
    <property type="evidence" value="ECO:0007669"/>
    <property type="project" value="InterPro"/>
</dbReference>
<organism evidence="7 8">
    <name type="scientific">Methanospirillum stamsii</name>
    <dbReference type="NCBI Taxonomy" id="1277351"/>
    <lineage>
        <taxon>Archaea</taxon>
        <taxon>Methanobacteriati</taxon>
        <taxon>Methanobacteriota</taxon>
        <taxon>Stenosarchaea group</taxon>
        <taxon>Methanomicrobia</taxon>
        <taxon>Methanomicrobiales</taxon>
        <taxon>Methanospirillaceae</taxon>
        <taxon>Methanospirillum</taxon>
    </lineage>
</organism>
<proteinExistence type="predicted"/>
<dbReference type="SMART" id="SM00487">
    <property type="entry name" value="DEXDc"/>
    <property type="match status" value="1"/>
</dbReference>
<dbReference type="InterPro" id="IPR014001">
    <property type="entry name" value="Helicase_ATP-bd"/>
</dbReference>
<dbReference type="Pfam" id="PF00271">
    <property type="entry name" value="Helicase_C"/>
    <property type="match status" value="1"/>
</dbReference>
<dbReference type="CDD" id="cd20075">
    <property type="entry name" value="XPF_nuclease_XPF_arch"/>
    <property type="match status" value="1"/>
</dbReference>
<dbReference type="GeneID" id="97608214"/>
<keyword evidence="3" id="KW-0347">Helicase</keyword>
<comment type="caution">
    <text evidence="7">The sequence shown here is derived from an EMBL/GenBank/DDBJ whole genome shotgun (WGS) entry which is preliminary data.</text>
</comment>
<gene>
    <name evidence="7" type="ORF">DLD82_15060</name>
</gene>
<protein>
    <submittedName>
        <fullName evidence="7">Hef nuclease</fullName>
    </submittedName>
</protein>
<name>A0A2V2MTR5_9EURY</name>